<proteinExistence type="predicted"/>
<dbReference type="Pfam" id="PF09851">
    <property type="entry name" value="SHOCT"/>
    <property type="match status" value="1"/>
</dbReference>
<evidence type="ECO:0000256" key="1">
    <source>
        <dbReference type="SAM" id="MobiDB-lite"/>
    </source>
</evidence>
<dbReference type="RefSeq" id="WP_087145343.1">
    <property type="nucleotide sequence ID" value="NZ_FUKI01000171.1"/>
</dbReference>
<dbReference type="Proteomes" id="UP000195667">
    <property type="component" value="Unassembled WGS sequence"/>
</dbReference>
<protein>
    <recommendedName>
        <fullName evidence="2">SHOCT domain-containing protein</fullName>
    </recommendedName>
</protein>
<evidence type="ECO:0000259" key="2">
    <source>
        <dbReference type="Pfam" id="PF09851"/>
    </source>
</evidence>
<dbReference type="InterPro" id="IPR018649">
    <property type="entry name" value="SHOCT"/>
</dbReference>
<gene>
    <name evidence="3" type="ORF">CRENPOLYSF1_900036</name>
</gene>
<dbReference type="OrthoDB" id="1778949at2"/>
<reference evidence="4" key="1">
    <citation type="submission" date="2017-02" db="EMBL/GenBank/DDBJ databases">
        <authorList>
            <person name="Daims H."/>
        </authorList>
    </citation>
    <scope>NUCLEOTIDE SEQUENCE [LARGE SCALE GENOMIC DNA]</scope>
</reference>
<keyword evidence="4" id="KW-1185">Reference proteome</keyword>
<feature type="domain" description="SHOCT" evidence="2">
    <location>
        <begin position="253"/>
        <end position="279"/>
    </location>
</feature>
<name>A0A1R4HJY4_9GAMM</name>
<dbReference type="AlphaFoldDB" id="A0A1R4HJY4"/>
<evidence type="ECO:0000313" key="3">
    <source>
        <dbReference type="EMBL" id="SJM96529.1"/>
    </source>
</evidence>
<accession>A0A1R4HJY4</accession>
<sequence length="282" mass="30357">MKQLTPEGQQIINNLAQRYGFSADAVFSLLQSVINGNGSMAQFNHPEFGGSGQWMRGGMIMLGDMFNNGLKNSVGGLCQELSNLIANQPGLIQTGSFQSQNQGTQQQSNYSNNQQQNSTGSTAAVSLFVPPPACSSGNWWPAGLQFPNSTGAQNNVRYAYFATIRRLAIEVNGQVTLYDTLDHQIGGFSQQQSVGGSITFTSQYGLVDVKSLPIISVDNVPVQTPIQSQPEPPCQPNSIDTTSVNQDADIFGAIEKLANLKEKGILTDAEYSTKKAELLARL</sequence>
<evidence type="ECO:0000313" key="4">
    <source>
        <dbReference type="Proteomes" id="UP000195667"/>
    </source>
</evidence>
<dbReference type="EMBL" id="FUKI01000171">
    <property type="protein sequence ID" value="SJM96529.1"/>
    <property type="molecule type" value="Genomic_DNA"/>
</dbReference>
<feature type="region of interest" description="Disordered" evidence="1">
    <location>
        <begin position="96"/>
        <end position="118"/>
    </location>
</feature>
<organism evidence="3 4">
    <name type="scientific">Crenothrix polyspora</name>
    <dbReference type="NCBI Taxonomy" id="360316"/>
    <lineage>
        <taxon>Bacteria</taxon>
        <taxon>Pseudomonadati</taxon>
        <taxon>Pseudomonadota</taxon>
        <taxon>Gammaproteobacteria</taxon>
        <taxon>Methylococcales</taxon>
        <taxon>Crenotrichaceae</taxon>
        <taxon>Crenothrix</taxon>
    </lineage>
</organism>